<gene>
    <name evidence="1" type="ORF">THTE_3807</name>
</gene>
<protein>
    <submittedName>
        <fullName evidence="1">Uncharacterized protein</fullName>
    </submittedName>
</protein>
<keyword evidence="2" id="KW-1185">Reference proteome</keyword>
<sequence>MLKETLLIDGESFETITFLTGSVCFDRCLVSTDAGRLEAPMQRTSVW</sequence>
<dbReference type="Proteomes" id="UP000215086">
    <property type="component" value="Chromosome"/>
</dbReference>
<dbReference type="AlphaFoldDB" id="A0A286RKE1"/>
<evidence type="ECO:0000313" key="2">
    <source>
        <dbReference type="Proteomes" id="UP000215086"/>
    </source>
</evidence>
<organism evidence="1 2">
    <name type="scientific">Thermogutta terrifontis</name>
    <dbReference type="NCBI Taxonomy" id="1331910"/>
    <lineage>
        <taxon>Bacteria</taxon>
        <taxon>Pseudomonadati</taxon>
        <taxon>Planctomycetota</taxon>
        <taxon>Planctomycetia</taxon>
        <taxon>Pirellulales</taxon>
        <taxon>Thermoguttaceae</taxon>
        <taxon>Thermogutta</taxon>
    </lineage>
</organism>
<evidence type="ECO:0000313" key="1">
    <source>
        <dbReference type="EMBL" id="ASV76408.1"/>
    </source>
</evidence>
<reference evidence="1 2" key="1">
    <citation type="journal article" name="Front. Microbiol.">
        <title>Sugar Metabolism of the First Thermophilic Planctomycete Thermogutta terrifontis: Comparative Genomic and Transcriptomic Approaches.</title>
        <authorList>
            <person name="Elcheninov A.G."/>
            <person name="Menzel P."/>
            <person name="Gudbergsdottir S.R."/>
            <person name="Slesarev A.I."/>
            <person name="Kadnikov V.V."/>
            <person name="Krogh A."/>
            <person name="Bonch-Osmolovskaya E.A."/>
            <person name="Peng X."/>
            <person name="Kublanov I.V."/>
        </authorList>
    </citation>
    <scope>NUCLEOTIDE SEQUENCE [LARGE SCALE GENOMIC DNA]</scope>
    <source>
        <strain evidence="1 2">R1</strain>
    </source>
</reference>
<accession>A0A286RKE1</accession>
<proteinExistence type="predicted"/>
<dbReference type="EMBL" id="CP018477">
    <property type="protein sequence ID" value="ASV76408.1"/>
    <property type="molecule type" value="Genomic_DNA"/>
</dbReference>
<dbReference type="KEGG" id="ttf:THTE_3807"/>
<name>A0A286RKE1_9BACT</name>